<dbReference type="RefSeq" id="WP_250421109.1">
    <property type="nucleotide sequence ID" value="NZ_JAJKBJ010000009.1"/>
</dbReference>
<name>A0A9X2D110_9GAMM</name>
<organism evidence="1 2">
    <name type="scientific">Legionella maioricensis</name>
    <dbReference type="NCBI Taxonomy" id="2896528"/>
    <lineage>
        <taxon>Bacteria</taxon>
        <taxon>Pseudomonadati</taxon>
        <taxon>Pseudomonadota</taxon>
        <taxon>Gammaproteobacteria</taxon>
        <taxon>Legionellales</taxon>
        <taxon>Legionellaceae</taxon>
        <taxon>Legionella</taxon>
    </lineage>
</organism>
<gene>
    <name evidence="1" type="ORF">LOX96_08855</name>
</gene>
<protein>
    <submittedName>
        <fullName evidence="1">Uncharacterized protein</fullName>
    </submittedName>
</protein>
<keyword evidence="2" id="KW-1185">Reference proteome</keyword>
<evidence type="ECO:0000313" key="1">
    <source>
        <dbReference type="EMBL" id="MCL9684198.1"/>
    </source>
</evidence>
<proteinExistence type="predicted"/>
<dbReference type="EMBL" id="JAJKBJ010000009">
    <property type="protein sequence ID" value="MCL9684198.1"/>
    <property type="molecule type" value="Genomic_DNA"/>
</dbReference>
<sequence>MSLNLLEKQMFDEFIHKLENDGQLPNSLVADIKKLHLTDKLATGDALKKLLEEFQPYETFPNEDKST</sequence>
<evidence type="ECO:0000313" key="2">
    <source>
        <dbReference type="Proteomes" id="UP001139721"/>
    </source>
</evidence>
<accession>A0A9X2D110</accession>
<comment type="caution">
    <text evidence="1">The sequence shown here is derived from an EMBL/GenBank/DDBJ whole genome shotgun (WGS) entry which is preliminary data.</text>
</comment>
<reference evidence="1" key="1">
    <citation type="submission" date="2021-11" db="EMBL/GenBank/DDBJ databases">
        <title>Legionella maioricencis sp. nov., a new species isolated from hot water samples in Mallorca.</title>
        <authorList>
            <person name="Crespi S."/>
            <person name="Drasar V."/>
            <person name="Salva-Serra F."/>
            <person name="Jaen-Luchoro D."/>
            <person name="Pineiro-Iglesias B."/>
            <person name="Aliaga F."/>
            <person name="Fernandez-Juarez V."/>
            <person name="Coll G."/>
            <person name="Moore E.R.B."/>
            <person name="Bennasar-Figueras A."/>
        </authorList>
    </citation>
    <scope>NUCLEOTIDE SEQUENCE</scope>
    <source>
        <strain evidence="1">HCPI-6</strain>
    </source>
</reference>
<dbReference type="Proteomes" id="UP001139721">
    <property type="component" value="Unassembled WGS sequence"/>
</dbReference>
<dbReference type="AlphaFoldDB" id="A0A9X2D110"/>